<feature type="domain" description="D-serine dehydratase-like" evidence="3">
    <location>
        <begin position="268"/>
        <end position="354"/>
    </location>
</feature>
<reference evidence="4 5" key="1">
    <citation type="submission" date="2013-03" db="EMBL/GenBank/DDBJ databases">
        <title>Salinisphaera dokdonensis CL-ES53 Genome Sequencing.</title>
        <authorList>
            <person name="Li C."/>
            <person name="Lai Q."/>
            <person name="Shao Z."/>
        </authorList>
    </citation>
    <scope>NUCLEOTIDE SEQUENCE [LARGE SCALE GENOMIC DNA]</scope>
    <source>
        <strain evidence="4 5">CL-ES53</strain>
    </source>
</reference>
<dbReference type="InterPro" id="IPR051466">
    <property type="entry name" value="D-amino_acid_metab_enzyme"/>
</dbReference>
<organism evidence="4 5">
    <name type="scientific">Salinisphaera dokdonensis CL-ES53</name>
    <dbReference type="NCBI Taxonomy" id="1304272"/>
    <lineage>
        <taxon>Bacteria</taxon>
        <taxon>Pseudomonadati</taxon>
        <taxon>Pseudomonadota</taxon>
        <taxon>Gammaproteobacteria</taxon>
        <taxon>Salinisphaerales</taxon>
        <taxon>Salinisphaeraceae</taxon>
        <taxon>Salinisphaera</taxon>
    </lineage>
</organism>
<sequence length="371" mass="39251">MAFNIPAEVGMPVAEVDTPCLLVDMDALDRNIAALADFARSHDVRLRPHAKSHKSPDIAARQFDHGAVGLCCQTVSEAEAMVAGGARDVLVSNEVVAPRMIGRLAALALKARVLVCVDDASNVTVLEEASAAAGSRIEVLVEIDVGAGRCGIAPGDPACELAHRIADSSHLRFAGLQAYHGPAQHIQDHTARGAAIDNAIALTRDTVDRLAIHGLHCEIVAGAGTGSFDLEAASGLYNELQCGSYIFMDADYAGVRGVDGGALPFEHSLFLQTRVISKTRSGRAVCDAGLKSHSVDSGLPTVFDCDGVRYTGASDEHGQLDDPQDRLALGKTLRLVPGHCDPTVNMHDWLVAYRKDRVVALWPIAARGMSL</sequence>
<keyword evidence="5" id="KW-1185">Reference proteome</keyword>
<dbReference type="InterPro" id="IPR042208">
    <property type="entry name" value="D-ser_dehydrat-like_sf"/>
</dbReference>
<dbReference type="Pfam" id="PF01168">
    <property type="entry name" value="Ala_racemase_N"/>
    <property type="match status" value="1"/>
</dbReference>
<dbReference type="Gene3D" id="3.20.20.10">
    <property type="entry name" value="Alanine racemase"/>
    <property type="match status" value="1"/>
</dbReference>
<gene>
    <name evidence="4" type="ORF">SADO_06647</name>
</gene>
<dbReference type="EMBL" id="APND01000002">
    <property type="protein sequence ID" value="MES1928912.1"/>
    <property type="molecule type" value="Genomic_DNA"/>
</dbReference>
<evidence type="ECO:0000313" key="4">
    <source>
        <dbReference type="EMBL" id="MES1928912.1"/>
    </source>
</evidence>
<dbReference type="SMART" id="SM01119">
    <property type="entry name" value="D-ser_dehydrat"/>
    <property type="match status" value="1"/>
</dbReference>
<dbReference type="RefSeq" id="WP_353110330.1">
    <property type="nucleotide sequence ID" value="NZ_APND01000002.1"/>
</dbReference>
<dbReference type="PANTHER" id="PTHR28004:SF2">
    <property type="entry name" value="D-SERINE DEHYDRATASE"/>
    <property type="match status" value="1"/>
</dbReference>
<dbReference type="Gene3D" id="2.40.37.20">
    <property type="entry name" value="D-serine dehydratase-like domain"/>
    <property type="match status" value="1"/>
</dbReference>
<comment type="similarity">
    <text evidence="1">Belongs to the DSD1 family.</text>
</comment>
<name>A0ABV2AZ45_9GAMM</name>
<dbReference type="SUPFAM" id="SSF51419">
    <property type="entry name" value="PLP-binding barrel"/>
    <property type="match status" value="1"/>
</dbReference>
<accession>A0ABV2AZ45</accession>
<evidence type="ECO:0000259" key="3">
    <source>
        <dbReference type="SMART" id="SM01119"/>
    </source>
</evidence>
<dbReference type="Pfam" id="PF14031">
    <property type="entry name" value="D-ser_dehydrat"/>
    <property type="match status" value="1"/>
</dbReference>
<protein>
    <submittedName>
        <fullName evidence="4">Alanine racemase domain-containing protein</fullName>
    </submittedName>
</protein>
<dbReference type="InterPro" id="IPR026956">
    <property type="entry name" value="D-ser_dehydrat-like_dom"/>
</dbReference>
<dbReference type="InterPro" id="IPR001608">
    <property type="entry name" value="Ala_racemase_N"/>
</dbReference>
<evidence type="ECO:0000256" key="2">
    <source>
        <dbReference type="ARBA" id="ARBA00023239"/>
    </source>
</evidence>
<dbReference type="InterPro" id="IPR029066">
    <property type="entry name" value="PLP-binding_barrel"/>
</dbReference>
<dbReference type="Proteomes" id="UP001460888">
    <property type="component" value="Unassembled WGS sequence"/>
</dbReference>
<dbReference type="PANTHER" id="PTHR28004">
    <property type="entry name" value="ZGC:162816-RELATED"/>
    <property type="match status" value="1"/>
</dbReference>
<comment type="caution">
    <text evidence="4">The sequence shown here is derived from an EMBL/GenBank/DDBJ whole genome shotgun (WGS) entry which is preliminary data.</text>
</comment>
<evidence type="ECO:0000313" key="5">
    <source>
        <dbReference type="Proteomes" id="UP001460888"/>
    </source>
</evidence>
<dbReference type="CDD" id="cd06819">
    <property type="entry name" value="PLPDE_III_LS_D-TA"/>
    <property type="match status" value="1"/>
</dbReference>
<keyword evidence="2" id="KW-0456">Lyase</keyword>
<proteinExistence type="inferred from homology"/>
<evidence type="ECO:0000256" key="1">
    <source>
        <dbReference type="ARBA" id="ARBA00005323"/>
    </source>
</evidence>